<dbReference type="SUPFAM" id="SSF52540">
    <property type="entry name" value="P-loop containing nucleoside triphosphate hydrolases"/>
    <property type="match status" value="1"/>
</dbReference>
<organism evidence="17 18">
    <name type="scientific">Boudabousia tangfeifanii</name>
    <dbReference type="NCBI Taxonomy" id="1912795"/>
    <lineage>
        <taxon>Bacteria</taxon>
        <taxon>Bacillati</taxon>
        <taxon>Actinomycetota</taxon>
        <taxon>Actinomycetes</taxon>
        <taxon>Actinomycetales</taxon>
        <taxon>Actinomycetaceae</taxon>
        <taxon>Boudabousia</taxon>
    </lineage>
</organism>
<feature type="binding site" evidence="14">
    <location>
        <begin position="95"/>
        <end position="102"/>
    </location>
    <ligand>
        <name>ATP</name>
        <dbReference type="ChEBI" id="CHEBI:30616"/>
    </ligand>
</feature>
<evidence type="ECO:0000256" key="4">
    <source>
        <dbReference type="ARBA" id="ARBA00006087"/>
    </source>
</evidence>
<proteinExistence type="inferred from homology"/>
<dbReference type="Proteomes" id="UP000176288">
    <property type="component" value="Chromosome"/>
</dbReference>
<accession>A0A1D9MMN7</accession>
<keyword evidence="10 14" id="KW-0418">Kinase</keyword>
<dbReference type="NCBIfam" id="TIGR00554">
    <property type="entry name" value="panK_bact"/>
    <property type="match status" value="1"/>
</dbReference>
<dbReference type="KEGG" id="avu:BK816_02215"/>
<feature type="domain" description="Phosphoribulokinase/uridine kinase" evidence="16">
    <location>
        <begin position="90"/>
        <end position="234"/>
    </location>
</feature>
<evidence type="ECO:0000256" key="15">
    <source>
        <dbReference type="RuleBase" id="RU003530"/>
    </source>
</evidence>
<evidence type="ECO:0000256" key="8">
    <source>
        <dbReference type="ARBA" id="ARBA00022679"/>
    </source>
</evidence>
<dbReference type="InterPro" id="IPR006083">
    <property type="entry name" value="PRK/URK"/>
</dbReference>
<comment type="pathway">
    <text evidence="3 14 15">Cofactor biosynthesis; coenzyme A biosynthesis; CoA from (R)-pantothenate: step 1/5.</text>
</comment>
<dbReference type="AlphaFoldDB" id="A0A1D9MMN7"/>
<evidence type="ECO:0000256" key="2">
    <source>
        <dbReference type="ARBA" id="ARBA00004496"/>
    </source>
</evidence>
<dbReference type="InterPro" id="IPR027417">
    <property type="entry name" value="P-loop_NTPase"/>
</dbReference>
<keyword evidence="12 14" id="KW-0173">Coenzyme A biosynthesis</keyword>
<keyword evidence="9 14" id="KW-0547">Nucleotide-binding</keyword>
<gene>
    <name evidence="14" type="primary">coaA</name>
    <name evidence="17" type="ORF">BK816_02215</name>
</gene>
<dbReference type="GO" id="GO:0015937">
    <property type="term" value="P:coenzyme A biosynthetic process"/>
    <property type="evidence" value="ECO:0007669"/>
    <property type="project" value="UniProtKB-UniRule"/>
</dbReference>
<dbReference type="PIRSF" id="PIRSF000545">
    <property type="entry name" value="Pantothenate_kin"/>
    <property type="match status" value="1"/>
</dbReference>
<evidence type="ECO:0000256" key="13">
    <source>
        <dbReference type="ARBA" id="ARBA00032866"/>
    </source>
</evidence>
<reference evidence="17 18" key="1">
    <citation type="submission" date="2016-10" db="EMBL/GenBank/DDBJ databases">
        <title>Actinomyces aegypiusis sp. nov., isolated from the Aegypius monachus in Qinghai Tibet Plateau China.</title>
        <authorList>
            <person name="Wang Y."/>
        </authorList>
    </citation>
    <scope>NUCLEOTIDE SEQUENCE [LARGE SCALE GENOMIC DNA]</scope>
    <source>
        <strain evidence="17 18">VUL4_3</strain>
    </source>
</reference>
<keyword evidence="7 14" id="KW-0963">Cytoplasm</keyword>
<dbReference type="STRING" id="1912795.BK816_02215"/>
<name>A0A1D9MMN7_9ACTO</name>
<dbReference type="GO" id="GO:0005737">
    <property type="term" value="C:cytoplasm"/>
    <property type="evidence" value="ECO:0007669"/>
    <property type="project" value="UniProtKB-SubCell"/>
</dbReference>
<comment type="similarity">
    <text evidence="4 14 15">Belongs to the prokaryotic pantothenate kinase family.</text>
</comment>
<dbReference type="Gene3D" id="3.40.50.300">
    <property type="entry name" value="P-loop containing nucleotide triphosphate hydrolases"/>
    <property type="match status" value="1"/>
</dbReference>
<evidence type="ECO:0000256" key="14">
    <source>
        <dbReference type="HAMAP-Rule" id="MF_00215"/>
    </source>
</evidence>
<evidence type="ECO:0000256" key="6">
    <source>
        <dbReference type="ARBA" id="ARBA00015080"/>
    </source>
</evidence>
<evidence type="ECO:0000256" key="11">
    <source>
        <dbReference type="ARBA" id="ARBA00022840"/>
    </source>
</evidence>
<dbReference type="CDD" id="cd02025">
    <property type="entry name" value="PanK"/>
    <property type="match status" value="1"/>
</dbReference>
<dbReference type="HAMAP" id="MF_00215">
    <property type="entry name" value="Pantothen_kinase_1"/>
    <property type="match status" value="1"/>
</dbReference>
<dbReference type="Pfam" id="PF00485">
    <property type="entry name" value="PRK"/>
    <property type="match status" value="1"/>
</dbReference>
<dbReference type="PANTHER" id="PTHR10285">
    <property type="entry name" value="URIDINE KINASE"/>
    <property type="match status" value="1"/>
</dbReference>
<sequence length="318" mass="35894">MFNRSSVDSPYRPFSREQWSTLAKATPLPLTNEDVARLAGLGDPIDLAEVDAIYRPLSKLIELHVTAHRELAASRMKFLQASPDFQVPFVVGIAGSVAVGKSSIARVLRDLLSRFPSMSNVAMITTDGFLYPNKVLEEKGLMGRKGFPESYDRQALLSFLAKVKAGSGKVNAPVYSHVTYDVMPDEFIEVDRPDVLIIEGINVLQPPRLTPDAHQPTIAVSDYFDFSIFIDANHADVERWYIDRFLELRKTAFTREDSYFKAYADLDDQTAISLAKQIWTEINLVNFVQNIRPTRTRADLILSKGPDHRVQELHLRKL</sequence>
<evidence type="ECO:0000259" key="16">
    <source>
        <dbReference type="Pfam" id="PF00485"/>
    </source>
</evidence>
<evidence type="ECO:0000256" key="9">
    <source>
        <dbReference type="ARBA" id="ARBA00022741"/>
    </source>
</evidence>
<dbReference type="GO" id="GO:0005524">
    <property type="term" value="F:ATP binding"/>
    <property type="evidence" value="ECO:0007669"/>
    <property type="project" value="UniProtKB-UniRule"/>
</dbReference>
<keyword evidence="18" id="KW-1185">Reference proteome</keyword>
<evidence type="ECO:0000313" key="17">
    <source>
        <dbReference type="EMBL" id="AOZ73423.1"/>
    </source>
</evidence>
<dbReference type="InterPro" id="IPR004566">
    <property type="entry name" value="PanK"/>
</dbReference>
<evidence type="ECO:0000256" key="7">
    <source>
        <dbReference type="ARBA" id="ARBA00022490"/>
    </source>
</evidence>
<evidence type="ECO:0000256" key="5">
    <source>
        <dbReference type="ARBA" id="ARBA00012102"/>
    </source>
</evidence>
<evidence type="ECO:0000256" key="10">
    <source>
        <dbReference type="ARBA" id="ARBA00022777"/>
    </source>
</evidence>
<dbReference type="EMBL" id="CP017812">
    <property type="protein sequence ID" value="AOZ73423.1"/>
    <property type="molecule type" value="Genomic_DNA"/>
</dbReference>
<evidence type="ECO:0000256" key="1">
    <source>
        <dbReference type="ARBA" id="ARBA00001206"/>
    </source>
</evidence>
<dbReference type="EC" id="2.7.1.33" evidence="5 14"/>
<comment type="catalytic activity">
    <reaction evidence="1 14 15">
        <text>(R)-pantothenate + ATP = (R)-4'-phosphopantothenate + ADP + H(+)</text>
        <dbReference type="Rhea" id="RHEA:16373"/>
        <dbReference type="ChEBI" id="CHEBI:10986"/>
        <dbReference type="ChEBI" id="CHEBI:15378"/>
        <dbReference type="ChEBI" id="CHEBI:29032"/>
        <dbReference type="ChEBI" id="CHEBI:30616"/>
        <dbReference type="ChEBI" id="CHEBI:456216"/>
        <dbReference type="EC" id="2.7.1.33"/>
    </reaction>
</comment>
<dbReference type="UniPathway" id="UPA00241">
    <property type="reaction ID" value="UER00352"/>
</dbReference>
<dbReference type="GO" id="GO:0004594">
    <property type="term" value="F:pantothenate kinase activity"/>
    <property type="evidence" value="ECO:0007669"/>
    <property type="project" value="UniProtKB-UniRule"/>
</dbReference>
<evidence type="ECO:0000256" key="3">
    <source>
        <dbReference type="ARBA" id="ARBA00005225"/>
    </source>
</evidence>
<evidence type="ECO:0000313" key="18">
    <source>
        <dbReference type="Proteomes" id="UP000176288"/>
    </source>
</evidence>
<keyword evidence="11 14" id="KW-0067">ATP-binding</keyword>
<protein>
    <recommendedName>
        <fullName evidence="6 14">Pantothenate kinase</fullName>
        <ecNumber evidence="5 14">2.7.1.33</ecNumber>
    </recommendedName>
    <alternativeName>
        <fullName evidence="13 14">Pantothenic acid kinase</fullName>
    </alternativeName>
</protein>
<evidence type="ECO:0000256" key="12">
    <source>
        <dbReference type="ARBA" id="ARBA00022993"/>
    </source>
</evidence>
<keyword evidence="8 14" id="KW-0808">Transferase</keyword>
<comment type="subcellular location">
    <subcellularLocation>
        <location evidence="2 14 15">Cytoplasm</location>
    </subcellularLocation>
</comment>